<evidence type="ECO:0000313" key="2">
    <source>
        <dbReference type="EMBL" id="GGP77600.1"/>
    </source>
</evidence>
<protein>
    <recommendedName>
        <fullName evidence="1">AB hydrolase-1 domain-containing protein</fullName>
    </recommendedName>
</protein>
<name>A0A918ASG7_9PSEU</name>
<dbReference type="Pfam" id="PF12697">
    <property type="entry name" value="Abhydrolase_6"/>
    <property type="match status" value="1"/>
</dbReference>
<dbReference type="RefSeq" id="WP_189226605.1">
    <property type="nucleotide sequence ID" value="NZ_BMRG01000017.1"/>
</dbReference>
<gene>
    <name evidence="2" type="ORF">GCM10010185_59150</name>
</gene>
<dbReference type="EMBL" id="BMRG01000017">
    <property type="protein sequence ID" value="GGP77600.1"/>
    <property type="molecule type" value="Genomic_DNA"/>
</dbReference>
<comment type="caution">
    <text evidence="2">The sequence shown here is derived from an EMBL/GenBank/DDBJ whole genome shotgun (WGS) entry which is preliminary data.</text>
</comment>
<dbReference type="PRINTS" id="PR00111">
    <property type="entry name" value="ABHYDROLASE"/>
</dbReference>
<keyword evidence="3" id="KW-1185">Reference proteome</keyword>
<dbReference type="SUPFAM" id="SSF53474">
    <property type="entry name" value="alpha/beta-Hydrolases"/>
    <property type="match status" value="1"/>
</dbReference>
<dbReference type="InterPro" id="IPR029058">
    <property type="entry name" value="AB_hydrolase_fold"/>
</dbReference>
<reference evidence="2" key="1">
    <citation type="journal article" date="2014" name="Int. J. Syst. Evol. Microbiol.">
        <title>Complete genome sequence of Corynebacterium casei LMG S-19264T (=DSM 44701T), isolated from a smear-ripened cheese.</title>
        <authorList>
            <consortium name="US DOE Joint Genome Institute (JGI-PGF)"/>
            <person name="Walter F."/>
            <person name="Albersmeier A."/>
            <person name="Kalinowski J."/>
            <person name="Ruckert C."/>
        </authorList>
    </citation>
    <scope>NUCLEOTIDE SEQUENCE</scope>
    <source>
        <strain evidence="2">JCM 3313</strain>
    </source>
</reference>
<dbReference type="Proteomes" id="UP000639606">
    <property type="component" value="Unassembled WGS sequence"/>
</dbReference>
<sequence>MHDDAPRARWDAGVRSVTAPGPRGGPVVALVPGLGALGYLTDTLTACGAWARSFLLDLPGFGHPPPRPCPPEVPAIAGAVSRWLDAVAPEEPVVLVGHSTGAQAALRVAAGRPDRVRALVLMGMTFPPEQRRFPGLARAAVRDLARERPVLLPVVLPYYARGGPRGLARIVRSAQRDQPERTIREVRCPVLLVRGEQDTFATQDWVDRLAAAAPDGRAVTVPGAHTFPYRRGGLTAALIADAADTAR</sequence>
<proteinExistence type="predicted"/>
<dbReference type="InterPro" id="IPR000073">
    <property type="entry name" value="AB_hydrolase_1"/>
</dbReference>
<dbReference type="AlphaFoldDB" id="A0A918ASG7"/>
<feature type="domain" description="AB hydrolase-1" evidence="1">
    <location>
        <begin position="30"/>
        <end position="231"/>
    </location>
</feature>
<reference evidence="2" key="2">
    <citation type="submission" date="2020-09" db="EMBL/GenBank/DDBJ databases">
        <authorList>
            <person name="Sun Q."/>
            <person name="Ohkuma M."/>
        </authorList>
    </citation>
    <scope>NUCLEOTIDE SEQUENCE</scope>
    <source>
        <strain evidence="2">JCM 3313</strain>
    </source>
</reference>
<organism evidence="2 3">
    <name type="scientific">Saccharothrix coeruleofusca</name>
    <dbReference type="NCBI Taxonomy" id="33919"/>
    <lineage>
        <taxon>Bacteria</taxon>
        <taxon>Bacillati</taxon>
        <taxon>Actinomycetota</taxon>
        <taxon>Actinomycetes</taxon>
        <taxon>Pseudonocardiales</taxon>
        <taxon>Pseudonocardiaceae</taxon>
        <taxon>Saccharothrix</taxon>
    </lineage>
</organism>
<dbReference type="PANTHER" id="PTHR43689:SF8">
    <property type="entry name" value="ALPHA_BETA-HYDROLASES SUPERFAMILY PROTEIN"/>
    <property type="match status" value="1"/>
</dbReference>
<accession>A0A918ASG7</accession>
<evidence type="ECO:0000259" key="1">
    <source>
        <dbReference type="Pfam" id="PF12697"/>
    </source>
</evidence>
<evidence type="ECO:0000313" key="3">
    <source>
        <dbReference type="Proteomes" id="UP000639606"/>
    </source>
</evidence>
<dbReference type="PANTHER" id="PTHR43689">
    <property type="entry name" value="HYDROLASE"/>
    <property type="match status" value="1"/>
</dbReference>
<dbReference type="GO" id="GO:0003824">
    <property type="term" value="F:catalytic activity"/>
    <property type="evidence" value="ECO:0007669"/>
    <property type="project" value="UniProtKB-ARBA"/>
</dbReference>
<dbReference type="Gene3D" id="3.40.50.1820">
    <property type="entry name" value="alpha/beta hydrolase"/>
    <property type="match status" value="1"/>
</dbReference>